<gene>
    <name evidence="3" type="ORF">PV327_003707</name>
</gene>
<dbReference type="EMBL" id="JAQQBR010000002">
    <property type="protein sequence ID" value="KAK0181419.1"/>
    <property type="molecule type" value="Genomic_DNA"/>
</dbReference>
<reference evidence="3" key="1">
    <citation type="journal article" date="2023" name="bioRxiv">
        <title>Scaffold-level genome assemblies of two parasitoid biocontrol wasps reveal the parthenogenesis mechanism and an associated novel virus.</title>
        <authorList>
            <person name="Inwood S."/>
            <person name="Skelly J."/>
            <person name="Guhlin J."/>
            <person name="Harrop T."/>
            <person name="Goldson S."/>
            <person name="Dearden P."/>
        </authorList>
    </citation>
    <scope>NUCLEOTIDE SEQUENCE</scope>
    <source>
        <strain evidence="3">Lincoln</strain>
        <tissue evidence="3">Whole body</tissue>
    </source>
</reference>
<keyword evidence="4" id="KW-1185">Reference proteome</keyword>
<sequence length="322" mass="36776">MSSEFLKDFSRIIENIIVDYIDVDFTLWLSWLLMPLLVTFILPVVILLLLYITAAIFYIYKLHRSRLREAYGKDWKNAARSVGAAMWDAHGYIYYGYEVVGLENIPMDEPVLFIYYHGAVPIDLYYFIAKIVLLNSKVIHSVVDKFLLKVPGFAIICDVMKLIPGTIKTCSAILQDGNMLAISPGGVYEAQFGNSYYQLQWKKRMGFAKVALDAKVKIVPIFTKNLREAFRTVSWGRRMWLRIYAATRFPFAPIYGGFPVKLKTFVGEPIPYDSNLTPELLTAKVAKALEDLIAQHQQIPGSITRALLERIYDPSSTKDHHS</sequence>
<comment type="caution">
    <text evidence="3">The sequence shown here is derived from an EMBL/GenBank/DDBJ whole genome shotgun (WGS) entry which is preliminary data.</text>
</comment>
<evidence type="ECO:0000256" key="1">
    <source>
        <dbReference type="SAM" id="Phobius"/>
    </source>
</evidence>
<proteinExistence type="predicted"/>
<keyword evidence="1" id="KW-0812">Transmembrane</keyword>
<dbReference type="Pfam" id="PF01553">
    <property type="entry name" value="Acyltransferase"/>
    <property type="match status" value="1"/>
</dbReference>
<dbReference type="InterPro" id="IPR002123">
    <property type="entry name" value="Plipid/glycerol_acylTrfase"/>
</dbReference>
<evidence type="ECO:0000259" key="2">
    <source>
        <dbReference type="Pfam" id="PF01553"/>
    </source>
</evidence>
<organism evidence="3 4">
    <name type="scientific">Microctonus hyperodae</name>
    <name type="common">Parasitoid wasp</name>
    <dbReference type="NCBI Taxonomy" id="165561"/>
    <lineage>
        <taxon>Eukaryota</taxon>
        <taxon>Metazoa</taxon>
        <taxon>Ecdysozoa</taxon>
        <taxon>Arthropoda</taxon>
        <taxon>Hexapoda</taxon>
        <taxon>Insecta</taxon>
        <taxon>Pterygota</taxon>
        <taxon>Neoptera</taxon>
        <taxon>Endopterygota</taxon>
        <taxon>Hymenoptera</taxon>
        <taxon>Apocrita</taxon>
        <taxon>Ichneumonoidea</taxon>
        <taxon>Braconidae</taxon>
        <taxon>Euphorinae</taxon>
        <taxon>Microctonus</taxon>
    </lineage>
</organism>
<feature type="domain" description="Phospholipid/glycerol acyltransferase" evidence="2">
    <location>
        <begin position="98"/>
        <end position="222"/>
    </location>
</feature>
<name>A0AA39L1B0_MICHY</name>
<keyword evidence="1" id="KW-0472">Membrane</keyword>
<dbReference type="CDD" id="cd07987">
    <property type="entry name" value="LPLAT_MGAT-like"/>
    <property type="match status" value="1"/>
</dbReference>
<evidence type="ECO:0000313" key="3">
    <source>
        <dbReference type="EMBL" id="KAK0181419.1"/>
    </source>
</evidence>
<protein>
    <recommendedName>
        <fullName evidence="2">Phospholipid/glycerol acyltransferase domain-containing protein</fullName>
    </recommendedName>
</protein>
<reference evidence="3" key="2">
    <citation type="submission" date="2023-03" db="EMBL/GenBank/DDBJ databases">
        <authorList>
            <person name="Inwood S.N."/>
            <person name="Skelly J.G."/>
            <person name="Guhlin J."/>
            <person name="Harrop T.W.R."/>
            <person name="Goldson S.G."/>
            <person name="Dearden P.K."/>
        </authorList>
    </citation>
    <scope>NUCLEOTIDE SEQUENCE</scope>
    <source>
        <strain evidence="3">Lincoln</strain>
        <tissue evidence="3">Whole body</tissue>
    </source>
</reference>
<evidence type="ECO:0000313" key="4">
    <source>
        <dbReference type="Proteomes" id="UP001168972"/>
    </source>
</evidence>
<feature type="transmembrane region" description="Helical" evidence="1">
    <location>
        <begin position="32"/>
        <end position="60"/>
    </location>
</feature>
<keyword evidence="1" id="KW-1133">Transmembrane helix</keyword>
<dbReference type="PANTHER" id="PTHR22753:SF14">
    <property type="entry name" value="MONOACYLGLYCEROL_DIACYLGLYCEROL O-ACYLTRANSFERASE"/>
    <property type="match status" value="1"/>
</dbReference>
<dbReference type="Proteomes" id="UP001168972">
    <property type="component" value="Unassembled WGS sequence"/>
</dbReference>
<dbReference type="GO" id="GO:0016746">
    <property type="term" value="F:acyltransferase activity"/>
    <property type="evidence" value="ECO:0007669"/>
    <property type="project" value="InterPro"/>
</dbReference>
<dbReference type="AlphaFoldDB" id="A0AA39L1B0"/>
<accession>A0AA39L1B0</accession>
<dbReference type="GO" id="GO:0016020">
    <property type="term" value="C:membrane"/>
    <property type="evidence" value="ECO:0007669"/>
    <property type="project" value="TreeGrafter"/>
</dbReference>
<dbReference type="PANTHER" id="PTHR22753">
    <property type="entry name" value="TRANSMEMBRANE PROTEIN 68"/>
    <property type="match status" value="1"/>
</dbReference>